<dbReference type="AlphaFoldDB" id="A0A8J2Z3Z6"/>
<dbReference type="RefSeq" id="WP_117001871.1">
    <property type="nucleotide sequence ID" value="NZ_BMJS01000007.1"/>
</dbReference>
<evidence type="ECO:0000259" key="1">
    <source>
        <dbReference type="Pfam" id="PF01370"/>
    </source>
</evidence>
<feature type="domain" description="NAD-dependent epimerase/dehydratase" evidence="1">
    <location>
        <begin position="5"/>
        <end position="199"/>
    </location>
</feature>
<organism evidence="3 4">
    <name type="scientific">Cysteiniphilum litorale</name>
    <dbReference type="NCBI Taxonomy" id="2056700"/>
    <lineage>
        <taxon>Bacteria</taxon>
        <taxon>Pseudomonadati</taxon>
        <taxon>Pseudomonadota</taxon>
        <taxon>Gammaproteobacteria</taxon>
        <taxon>Thiotrichales</taxon>
        <taxon>Fastidiosibacteraceae</taxon>
        <taxon>Cysteiniphilum</taxon>
    </lineage>
</organism>
<dbReference type="Proteomes" id="UP000636949">
    <property type="component" value="Unassembled WGS sequence"/>
</dbReference>
<dbReference type="EMBL" id="BMJS01000007">
    <property type="protein sequence ID" value="GGF94560.1"/>
    <property type="molecule type" value="Genomic_DNA"/>
</dbReference>
<dbReference type="SUPFAM" id="SSF51735">
    <property type="entry name" value="NAD(P)-binding Rossmann-fold domains"/>
    <property type="match status" value="1"/>
</dbReference>
<feature type="domain" description="Capsular polysaccharide assembling protein CapF C-terminal" evidence="2">
    <location>
        <begin position="262"/>
        <end position="371"/>
    </location>
</feature>
<sequence length="375" mass="42652">MRKTILVTGANGFIAKNLVTQLRHCAAFDYNIVESNRQTSDEVLEQLVESADIIMHLAGENRPKSDEGFIEGNLSYTQKICDYAKKHRLAIIYASSTQAELDNSYGQSKLAAENTLRSYSNSNNTNVSIVRLPNVFGKWCRPNYNSFIATMCHNLWRDIPVKIDNTSKMLTLVYIDDVVRTLIEQINEILDGKVKENVNYFDVVPQYHRSLGSIYEALQAIKNGQKTLQITERAEGFERALAATFMSYCPKDKIKYALAEYSDDRGTFYEVFKLAKYGQVSISTTKPGVTRGNHFHHSKQEKFLVVKGQCEFKFRSLNTGELISFSTSDRTKEVVEVPLGYTHNFTNIGPDELVVLIWCNEAFDRNHPDTYALEV</sequence>
<dbReference type="InterPro" id="IPR014710">
    <property type="entry name" value="RmlC-like_jellyroll"/>
</dbReference>
<protein>
    <submittedName>
        <fullName evidence="3">UDP-2-acetamido-2,6-dideoxy-beta-L-talose 4-dehydrogenase</fullName>
    </submittedName>
</protein>
<dbReference type="PANTHER" id="PTHR43245">
    <property type="entry name" value="BIFUNCTIONAL POLYMYXIN RESISTANCE PROTEIN ARNA"/>
    <property type="match status" value="1"/>
</dbReference>
<reference evidence="3" key="2">
    <citation type="submission" date="2020-09" db="EMBL/GenBank/DDBJ databases">
        <authorList>
            <person name="Sun Q."/>
            <person name="Zhou Y."/>
        </authorList>
    </citation>
    <scope>NUCLEOTIDE SEQUENCE</scope>
    <source>
        <strain evidence="3">CGMCC 1.15758</strain>
    </source>
</reference>
<dbReference type="InterPro" id="IPR029303">
    <property type="entry name" value="CapF_C"/>
</dbReference>
<gene>
    <name evidence="3" type="ORF">GCM10010995_09760</name>
</gene>
<name>A0A8J2Z3Z6_9GAMM</name>
<dbReference type="InterPro" id="IPR036291">
    <property type="entry name" value="NAD(P)-bd_dom_sf"/>
</dbReference>
<dbReference type="InterPro" id="IPR001509">
    <property type="entry name" value="Epimerase_deHydtase"/>
</dbReference>
<accession>A0A8J2Z3Z6</accession>
<dbReference type="Pfam" id="PF14667">
    <property type="entry name" value="Polysacc_synt_C"/>
    <property type="match status" value="1"/>
</dbReference>
<dbReference type="OrthoDB" id="9801056at2"/>
<dbReference type="InterPro" id="IPR011051">
    <property type="entry name" value="RmlC_Cupin_sf"/>
</dbReference>
<dbReference type="CDD" id="cd07007">
    <property type="entry name" value="cupin_CapF-like_C"/>
    <property type="match status" value="1"/>
</dbReference>
<evidence type="ECO:0000313" key="3">
    <source>
        <dbReference type="EMBL" id="GGF94560.1"/>
    </source>
</evidence>
<dbReference type="Pfam" id="PF01370">
    <property type="entry name" value="Epimerase"/>
    <property type="match status" value="1"/>
</dbReference>
<evidence type="ECO:0000313" key="4">
    <source>
        <dbReference type="Proteomes" id="UP000636949"/>
    </source>
</evidence>
<dbReference type="Gene3D" id="2.60.120.10">
    <property type="entry name" value="Jelly Rolls"/>
    <property type="match status" value="1"/>
</dbReference>
<keyword evidence="4" id="KW-1185">Reference proteome</keyword>
<reference evidence="3" key="1">
    <citation type="journal article" date="2014" name="Int. J. Syst. Evol. Microbiol.">
        <title>Complete genome sequence of Corynebacterium casei LMG S-19264T (=DSM 44701T), isolated from a smear-ripened cheese.</title>
        <authorList>
            <consortium name="US DOE Joint Genome Institute (JGI-PGF)"/>
            <person name="Walter F."/>
            <person name="Albersmeier A."/>
            <person name="Kalinowski J."/>
            <person name="Ruckert C."/>
        </authorList>
    </citation>
    <scope>NUCLEOTIDE SEQUENCE</scope>
    <source>
        <strain evidence="3">CGMCC 1.15758</strain>
    </source>
</reference>
<proteinExistence type="predicted"/>
<dbReference type="InterPro" id="IPR050177">
    <property type="entry name" value="Lipid_A_modif_metabolic_enz"/>
</dbReference>
<evidence type="ECO:0000259" key="2">
    <source>
        <dbReference type="Pfam" id="PF14667"/>
    </source>
</evidence>
<dbReference type="Gene3D" id="3.40.50.720">
    <property type="entry name" value="NAD(P)-binding Rossmann-like Domain"/>
    <property type="match status" value="1"/>
</dbReference>
<dbReference type="SUPFAM" id="SSF51182">
    <property type="entry name" value="RmlC-like cupins"/>
    <property type="match status" value="1"/>
</dbReference>
<dbReference type="PANTHER" id="PTHR43245:SF55">
    <property type="entry name" value="NAD(P)-BINDING DOMAIN-CONTAINING PROTEIN"/>
    <property type="match status" value="1"/>
</dbReference>
<comment type="caution">
    <text evidence="3">The sequence shown here is derived from an EMBL/GenBank/DDBJ whole genome shotgun (WGS) entry which is preliminary data.</text>
</comment>